<proteinExistence type="predicted"/>
<protein>
    <submittedName>
        <fullName evidence="3">Uncharacterized protein</fullName>
    </submittedName>
</protein>
<keyword evidence="5" id="KW-1185">Reference proteome</keyword>
<feature type="transmembrane region" description="Helical" evidence="1">
    <location>
        <begin position="33"/>
        <end position="51"/>
    </location>
</feature>
<comment type="caution">
    <text evidence="3">The sequence shown here is derived from an EMBL/GenBank/DDBJ whole genome shotgun (WGS) entry which is preliminary data.</text>
</comment>
<evidence type="ECO:0000313" key="4">
    <source>
        <dbReference type="Proteomes" id="UP000621390"/>
    </source>
</evidence>
<dbReference type="EMBL" id="JAEMOS010000002">
    <property type="protein sequence ID" value="MBJ7265435.1"/>
    <property type="molecule type" value="Genomic_DNA"/>
</dbReference>
<dbReference type="Proteomes" id="UP000655994">
    <property type="component" value="Unassembled WGS sequence"/>
</dbReference>
<dbReference type="Proteomes" id="UP000621390">
    <property type="component" value="Unassembled WGS sequence"/>
</dbReference>
<name>A0A8I1KFE6_9GAMM</name>
<keyword evidence="1" id="KW-0812">Transmembrane</keyword>
<accession>A0A8I1KFE6</accession>
<gene>
    <name evidence="2" type="ORF">JHC10_00620</name>
    <name evidence="3" type="ORF">JHC11_12920</name>
</gene>
<reference evidence="3 5" key="1">
    <citation type="submission" date="2020-09" db="EMBL/GenBank/DDBJ databases">
        <title>Draft Genomes of Bacterial Isolates from North Pond Shallow Sediments.</title>
        <authorList>
            <person name="Kiel Reese B."/>
            <person name="Mullis M."/>
            <person name="Weisend R.E."/>
        </authorList>
    </citation>
    <scope>NUCLEOTIDE SEQUENCE</scope>
    <source>
        <strain evidence="3">KJE-2</strain>
        <strain evidence="2 5">KJE-3</strain>
    </source>
</reference>
<dbReference type="RefSeq" id="WP_199493193.1">
    <property type="nucleotide sequence ID" value="NZ_JAEMOP010000009.1"/>
</dbReference>
<sequence>MKSVSTSGVLSLALSAGLLSVIPLSLTLFNGSFMYSVTYSGVLIVFICALFKQSNLERLAEELKHYSSLPAFCSRQELDQYVTQKTTFHERGLKFLASLEFLFALNVSVAAGVQFHSIMFSNLALLNILLSGIFGLVTLVISLALLIKSFSKLVVAKLYPCEQHPISGAIYLDKPDEQAYYIGHIGSSKDKKRLSRVVRKRYPQLHTKTGLPWGVFHINHPN</sequence>
<organism evidence="3 4">
    <name type="scientific">Idiomarina abyssalis</name>
    <dbReference type="NCBI Taxonomy" id="86102"/>
    <lineage>
        <taxon>Bacteria</taxon>
        <taxon>Pseudomonadati</taxon>
        <taxon>Pseudomonadota</taxon>
        <taxon>Gammaproteobacteria</taxon>
        <taxon>Alteromonadales</taxon>
        <taxon>Idiomarinaceae</taxon>
        <taxon>Idiomarina</taxon>
    </lineage>
</organism>
<evidence type="ECO:0000313" key="5">
    <source>
        <dbReference type="Proteomes" id="UP000655994"/>
    </source>
</evidence>
<evidence type="ECO:0000256" key="1">
    <source>
        <dbReference type="SAM" id="Phobius"/>
    </source>
</evidence>
<keyword evidence="1" id="KW-0472">Membrane</keyword>
<dbReference type="EMBL" id="JAEMOP010000009">
    <property type="protein sequence ID" value="MBJ7316891.1"/>
    <property type="molecule type" value="Genomic_DNA"/>
</dbReference>
<feature type="transmembrane region" description="Helical" evidence="1">
    <location>
        <begin position="95"/>
        <end position="118"/>
    </location>
</feature>
<evidence type="ECO:0000313" key="3">
    <source>
        <dbReference type="EMBL" id="MBJ7316891.1"/>
    </source>
</evidence>
<feature type="transmembrane region" description="Helical" evidence="1">
    <location>
        <begin position="124"/>
        <end position="147"/>
    </location>
</feature>
<dbReference type="AlphaFoldDB" id="A0A8I1KFE6"/>
<keyword evidence="1" id="KW-1133">Transmembrane helix</keyword>
<evidence type="ECO:0000313" key="2">
    <source>
        <dbReference type="EMBL" id="MBJ7265435.1"/>
    </source>
</evidence>